<gene>
    <name evidence="10" type="ORF">Cflav_PD5520</name>
</gene>
<dbReference type="InterPro" id="IPR025705">
    <property type="entry name" value="Beta_hexosaminidase_sua/sub"/>
</dbReference>
<dbReference type="AlphaFoldDB" id="B9XBK0"/>
<keyword evidence="11" id="KW-1185">Reference proteome</keyword>
<keyword evidence="7" id="KW-0732">Signal</keyword>
<proteinExistence type="inferred from homology"/>
<dbReference type="PANTHER" id="PTHR22600">
    <property type="entry name" value="BETA-HEXOSAMINIDASE"/>
    <property type="match status" value="1"/>
</dbReference>
<dbReference type="EC" id="3.2.1.52" evidence="3"/>
<comment type="catalytic activity">
    <reaction evidence="1">
        <text>Hydrolysis of terminal non-reducing N-acetyl-D-hexosamine residues in N-acetyl-beta-D-hexosaminides.</text>
        <dbReference type="EC" id="3.2.1.52"/>
    </reaction>
</comment>
<dbReference type="STRING" id="320771.Cflav_PD5520"/>
<keyword evidence="5 10" id="KW-0326">Glycosidase</keyword>
<evidence type="ECO:0000256" key="6">
    <source>
        <dbReference type="PIRSR" id="PIRSR625705-1"/>
    </source>
</evidence>
<dbReference type="Pfam" id="PF02838">
    <property type="entry name" value="Glyco_hydro_20b"/>
    <property type="match status" value="1"/>
</dbReference>
<feature type="chain" id="PRO_5002894741" description="beta-N-acetylhexosaminidase" evidence="7">
    <location>
        <begin position="22"/>
        <end position="677"/>
    </location>
</feature>
<keyword evidence="4 10" id="KW-0378">Hydrolase</keyword>
<dbReference type="PANTHER" id="PTHR22600:SF57">
    <property type="entry name" value="BETA-N-ACETYLHEXOSAMINIDASE"/>
    <property type="match status" value="1"/>
</dbReference>
<dbReference type="InterPro" id="IPR015883">
    <property type="entry name" value="Glyco_hydro_20_cat"/>
</dbReference>
<dbReference type="Pfam" id="PF00728">
    <property type="entry name" value="Glyco_hydro_20"/>
    <property type="match status" value="1"/>
</dbReference>
<sequence precursor="true">MKLKYRAAALLFCFFPFLTRAATTVPALVPQPQQMQVRTGLFTLCPSQNNQALPGRALTKILVDNASLETGQYLSTLLFKSTGYQFEVQTNADTSAVKGAILLTTANALTNLTSEGYELTVAPDSVVIRAPASAGVFYGVQSLLQLLPPQIFSTHPVAGVQWTAPCVYIQDQPRFAWRGWMLDVVRHFFTKQEVKQLLDVMAQHKLNTFHWHLVDDQGWRIDILKYPLLTQVGAWRNGIDYGLNPRASVSTDFNSAGQYGGYYTQDDIREVVAYAQKLHITIVPEIEMPGHSSAGLAAYPQYGCSAGPFNMDTINYGIDVYSPGTPGTFTFLQDVLTEVMGLFPGQYIHCGGDEVSTTIWNRTPADVAQMQQLGIATNGFTSVAQYQSWFSRQIASFLQAHGRTMIGWSEIENSGTVTNAAVMDWITGSGSVGKTTAEGGQYVVMTPNTNCYINYYQTTDRSVEPLSQSGLLPLRSVYDFEPVPAGLAPQYVPYILGAQVNLWGEYVPSLKNAQFRAYPRLCALAEVTWTPAALKDYTNFTQRLAIHEQRLDQMNVNYDRESITQIGTWSPAQITTSYIALSWTVTTNLTSSGEVDVNFWYTSGADALNIAWVALWENGVEIDRDTHAGRTGASQTIPIYVLHLPAKKPGATYKIRAYVAGWGGNDSHGNVYLPNWN</sequence>
<dbReference type="PRINTS" id="PR00738">
    <property type="entry name" value="GLHYDRLASE20"/>
</dbReference>
<comment type="caution">
    <text evidence="10">The sequence shown here is derived from an EMBL/GenBank/DDBJ whole genome shotgun (WGS) entry which is preliminary data.</text>
</comment>
<dbReference type="InterPro" id="IPR015882">
    <property type="entry name" value="HEX_bac_N"/>
</dbReference>
<evidence type="ECO:0000256" key="2">
    <source>
        <dbReference type="ARBA" id="ARBA00006285"/>
    </source>
</evidence>
<dbReference type="GO" id="GO:0016020">
    <property type="term" value="C:membrane"/>
    <property type="evidence" value="ECO:0007669"/>
    <property type="project" value="TreeGrafter"/>
</dbReference>
<dbReference type="Proteomes" id="UP000003688">
    <property type="component" value="Unassembled WGS sequence"/>
</dbReference>
<reference evidence="10 11" key="1">
    <citation type="journal article" date="2011" name="J. Bacteriol.">
        <title>Genome sequence of 'Pedosphaera parvula' Ellin514, an aerobic Verrucomicrobial isolate from pasture soil.</title>
        <authorList>
            <person name="Kant R."/>
            <person name="van Passel M.W."/>
            <person name="Sangwan P."/>
            <person name="Palva A."/>
            <person name="Lucas S."/>
            <person name="Copeland A."/>
            <person name="Lapidus A."/>
            <person name="Glavina Del Rio T."/>
            <person name="Dalin E."/>
            <person name="Tice H."/>
            <person name="Bruce D."/>
            <person name="Goodwin L."/>
            <person name="Pitluck S."/>
            <person name="Chertkov O."/>
            <person name="Larimer F.W."/>
            <person name="Land M.L."/>
            <person name="Hauser L."/>
            <person name="Brettin T.S."/>
            <person name="Detter J.C."/>
            <person name="Han S."/>
            <person name="de Vos W.M."/>
            <person name="Janssen P.H."/>
            <person name="Smidt H."/>
        </authorList>
    </citation>
    <scope>NUCLEOTIDE SEQUENCE [LARGE SCALE GENOMIC DNA]</scope>
    <source>
        <strain evidence="10 11">Ellin514</strain>
    </source>
</reference>
<evidence type="ECO:0000313" key="10">
    <source>
        <dbReference type="EMBL" id="EEF62885.1"/>
    </source>
</evidence>
<evidence type="ECO:0000259" key="9">
    <source>
        <dbReference type="Pfam" id="PF02838"/>
    </source>
</evidence>
<evidence type="ECO:0000256" key="3">
    <source>
        <dbReference type="ARBA" id="ARBA00012663"/>
    </source>
</evidence>
<dbReference type="InterPro" id="IPR029018">
    <property type="entry name" value="Hex-like_dom2"/>
</dbReference>
<dbReference type="Gene3D" id="3.20.20.80">
    <property type="entry name" value="Glycosidases"/>
    <property type="match status" value="1"/>
</dbReference>
<dbReference type="RefSeq" id="WP_007413198.1">
    <property type="nucleotide sequence ID" value="NZ_ABOX02000003.1"/>
</dbReference>
<dbReference type="GO" id="GO:0004563">
    <property type="term" value="F:beta-N-acetylhexosaminidase activity"/>
    <property type="evidence" value="ECO:0007669"/>
    <property type="project" value="UniProtKB-EC"/>
</dbReference>
<dbReference type="Gene3D" id="3.30.379.10">
    <property type="entry name" value="Chitobiase/beta-hexosaminidase domain 2-like"/>
    <property type="match status" value="1"/>
</dbReference>
<evidence type="ECO:0000313" key="11">
    <source>
        <dbReference type="Proteomes" id="UP000003688"/>
    </source>
</evidence>
<feature type="signal peptide" evidence="7">
    <location>
        <begin position="1"/>
        <end position="21"/>
    </location>
</feature>
<feature type="domain" description="Glycoside hydrolase family 20 catalytic" evidence="8">
    <location>
        <begin position="175"/>
        <end position="531"/>
    </location>
</feature>
<feature type="active site" description="Proton donor" evidence="6">
    <location>
        <position position="354"/>
    </location>
</feature>
<evidence type="ECO:0000256" key="1">
    <source>
        <dbReference type="ARBA" id="ARBA00001231"/>
    </source>
</evidence>
<dbReference type="GO" id="GO:0005975">
    <property type="term" value="P:carbohydrate metabolic process"/>
    <property type="evidence" value="ECO:0007669"/>
    <property type="project" value="InterPro"/>
</dbReference>
<evidence type="ECO:0000256" key="4">
    <source>
        <dbReference type="ARBA" id="ARBA00022801"/>
    </source>
</evidence>
<protein>
    <recommendedName>
        <fullName evidence="3">beta-N-acetylhexosaminidase</fullName>
        <ecNumber evidence="3">3.2.1.52</ecNumber>
    </recommendedName>
</protein>
<accession>B9XBK0</accession>
<name>B9XBK0_PEDPL</name>
<dbReference type="SUPFAM" id="SSF51445">
    <property type="entry name" value="(Trans)glycosidases"/>
    <property type="match status" value="1"/>
</dbReference>
<evidence type="ECO:0000259" key="8">
    <source>
        <dbReference type="Pfam" id="PF00728"/>
    </source>
</evidence>
<dbReference type="SUPFAM" id="SSF55545">
    <property type="entry name" value="beta-N-acetylhexosaminidase-like domain"/>
    <property type="match status" value="1"/>
</dbReference>
<dbReference type="EMBL" id="ABOX02000003">
    <property type="protein sequence ID" value="EEF62885.1"/>
    <property type="molecule type" value="Genomic_DNA"/>
</dbReference>
<feature type="domain" description="Beta-hexosaminidase bacterial type N-terminal" evidence="9">
    <location>
        <begin position="26"/>
        <end position="172"/>
    </location>
</feature>
<dbReference type="OrthoDB" id="177545at2"/>
<dbReference type="GO" id="GO:0030203">
    <property type="term" value="P:glycosaminoglycan metabolic process"/>
    <property type="evidence" value="ECO:0007669"/>
    <property type="project" value="TreeGrafter"/>
</dbReference>
<dbReference type="CDD" id="cd06563">
    <property type="entry name" value="GH20_chitobiase-like"/>
    <property type="match status" value="1"/>
</dbReference>
<dbReference type="InterPro" id="IPR017853">
    <property type="entry name" value="GH"/>
</dbReference>
<comment type="similarity">
    <text evidence="2">Belongs to the glycosyl hydrolase 20 family.</text>
</comment>
<evidence type="ECO:0000256" key="5">
    <source>
        <dbReference type="ARBA" id="ARBA00023295"/>
    </source>
</evidence>
<organism evidence="10 11">
    <name type="scientific">Pedosphaera parvula (strain Ellin514)</name>
    <dbReference type="NCBI Taxonomy" id="320771"/>
    <lineage>
        <taxon>Bacteria</taxon>
        <taxon>Pseudomonadati</taxon>
        <taxon>Verrucomicrobiota</taxon>
        <taxon>Pedosphaerae</taxon>
        <taxon>Pedosphaerales</taxon>
        <taxon>Pedosphaeraceae</taxon>
        <taxon>Pedosphaera</taxon>
    </lineage>
</organism>
<evidence type="ECO:0000256" key="7">
    <source>
        <dbReference type="SAM" id="SignalP"/>
    </source>
</evidence>